<dbReference type="GO" id="GO:0071933">
    <property type="term" value="F:Arp2/3 complex binding"/>
    <property type="evidence" value="ECO:0007669"/>
    <property type="project" value="TreeGrafter"/>
</dbReference>
<dbReference type="AlphaFoldDB" id="A0A6J3LVV8"/>
<reference evidence="4" key="2">
    <citation type="submission" date="2020-04" db="EMBL/GenBank/DDBJ databases">
        <authorList>
            <consortium name="NCBI Genome Project"/>
        </authorList>
    </citation>
    <scope>NUCLEOTIDE SEQUENCE</scope>
    <source>
        <strain evidence="4">CBS 342.82</strain>
    </source>
</reference>
<dbReference type="InterPro" id="IPR016024">
    <property type="entry name" value="ARM-type_fold"/>
</dbReference>
<name>A0A6J3LVV8_9PEZI</name>
<dbReference type="Pfam" id="PF09431">
    <property type="entry name" value="SPIN90_LRD"/>
    <property type="match status" value="1"/>
</dbReference>
<reference evidence="4" key="1">
    <citation type="submission" date="2020-01" db="EMBL/GenBank/DDBJ databases">
        <authorList>
            <consortium name="DOE Joint Genome Institute"/>
            <person name="Haridas S."/>
            <person name="Albert R."/>
            <person name="Binder M."/>
            <person name="Bloem J."/>
            <person name="Labutti K."/>
            <person name="Salamov A."/>
            <person name="Andreopoulos B."/>
            <person name="Baker S.E."/>
            <person name="Barry K."/>
            <person name="Bills G."/>
            <person name="Bluhm B.H."/>
            <person name="Cannon C."/>
            <person name="Castanera R."/>
            <person name="Culley D.E."/>
            <person name="Daum C."/>
            <person name="Ezra D."/>
            <person name="Gonzalez J.B."/>
            <person name="Henrissat B."/>
            <person name="Kuo A."/>
            <person name="Liang C."/>
            <person name="Lipzen A."/>
            <person name="Lutzoni F."/>
            <person name="Magnuson J."/>
            <person name="Mondo S."/>
            <person name="Nolan M."/>
            <person name="Ohm R."/>
            <person name="Pangilinan J."/>
            <person name="Park H.-J."/>
            <person name="Ramirez L."/>
            <person name="Alfaro M."/>
            <person name="Sun H."/>
            <person name="Tritt A."/>
            <person name="Yoshinaga Y."/>
            <person name="Zwiers L.-H."/>
            <person name="Turgeon B.G."/>
            <person name="Goodwin S.B."/>
            <person name="Spatafora J.W."/>
            <person name="Crous P.W."/>
            <person name="Grigoriev I.V."/>
        </authorList>
    </citation>
    <scope>NUCLEOTIDE SEQUENCE</scope>
    <source>
        <strain evidence="4">CBS 342.82</strain>
    </source>
</reference>
<dbReference type="InterPro" id="IPR018556">
    <property type="entry name" value="SPIN90/Ldb17_LRD"/>
</dbReference>
<dbReference type="GeneID" id="54365856"/>
<protein>
    <recommendedName>
        <fullName evidence="2">SPIN90/Ldb17 leucine-rich domain-containing protein</fullName>
    </recommendedName>
</protein>
<keyword evidence="3" id="KW-1185">Reference proteome</keyword>
<evidence type="ECO:0000259" key="2">
    <source>
        <dbReference type="Pfam" id="PF09431"/>
    </source>
</evidence>
<feature type="compositionally biased region" description="Basic residues" evidence="1">
    <location>
        <begin position="466"/>
        <end position="481"/>
    </location>
</feature>
<feature type="domain" description="SPIN90/Ldb17 leucine-rich" evidence="2">
    <location>
        <begin position="193"/>
        <end position="350"/>
    </location>
</feature>
<organism evidence="4">
    <name type="scientific">Dissoconium aciculare CBS 342.82</name>
    <dbReference type="NCBI Taxonomy" id="1314786"/>
    <lineage>
        <taxon>Eukaryota</taxon>
        <taxon>Fungi</taxon>
        <taxon>Dikarya</taxon>
        <taxon>Ascomycota</taxon>
        <taxon>Pezizomycotina</taxon>
        <taxon>Dothideomycetes</taxon>
        <taxon>Dothideomycetidae</taxon>
        <taxon>Mycosphaerellales</taxon>
        <taxon>Dissoconiaceae</taxon>
        <taxon>Dissoconium</taxon>
    </lineage>
</organism>
<feature type="region of interest" description="Disordered" evidence="1">
    <location>
        <begin position="444"/>
        <end position="543"/>
    </location>
</feature>
<dbReference type="OrthoDB" id="445362at2759"/>
<sequence>MDDGEEPDALLPAHISTQEQFWAELDGILSSAEDDHEEIDDVLRALLELVAVGQEKFLETEHEILGCCERLRTAHFFDSNREYILRQLLECLLSDDDVYTIHIAASVLLLDARTNGDFHGAMQALGAFPRLVDLIRQATDNDKGLHRTLLELLFEMSRVQKLEREDLTTVDDAFVETLFELIEQISNDVDHPYHPPVIGVLLVLNEQYMCLANEPPSPSSPIEPVTNRILKILSLRTRSFRTFGQNIVLVLNREMDLSPQLLILKLLYLIFTTPSTYEYFYTNDLYVIVDVFIRNLLNLEPTHEGDAYDPGKDSQSAGQRALVHTYLRVLCPLLKNTQMAREGSNYKREEVRRLLNVLANYSSDHFTRVDTTVLRLVLRCKQIEWLRDEGDDEVEVELNRKLADAETAPTSADVAKKLLGMSIDDRSISDLSVTEMSANVTDETMEVKSAEDSAIDSSPPTPSKETKKRPVAPPPRRRTKLKLGVSTNGASDVKEVKVSDAPTSSNTTLLPVPDPSGPETPGSGGISLNQADASPFADENEER</sequence>
<proteinExistence type="predicted"/>
<reference evidence="4" key="3">
    <citation type="submission" date="2025-08" db="UniProtKB">
        <authorList>
            <consortium name="RefSeq"/>
        </authorList>
    </citation>
    <scope>IDENTIFICATION</scope>
    <source>
        <strain evidence="4">CBS 342.82</strain>
    </source>
</reference>
<dbReference type="RefSeq" id="XP_033455798.1">
    <property type="nucleotide sequence ID" value="XM_033608057.1"/>
</dbReference>
<dbReference type="GO" id="GO:0030479">
    <property type="term" value="C:actin cortical patch"/>
    <property type="evidence" value="ECO:0007669"/>
    <property type="project" value="TreeGrafter"/>
</dbReference>
<evidence type="ECO:0000313" key="4">
    <source>
        <dbReference type="RefSeq" id="XP_033455798.1"/>
    </source>
</evidence>
<dbReference type="PANTHER" id="PTHR13357:SF1">
    <property type="entry name" value="NCK-INTERACTING PROTEIN WITH SH3 DOMAIN"/>
    <property type="match status" value="1"/>
</dbReference>
<dbReference type="SUPFAM" id="SSF48371">
    <property type="entry name" value="ARM repeat"/>
    <property type="match status" value="1"/>
</dbReference>
<dbReference type="PANTHER" id="PTHR13357">
    <property type="entry name" value="SH3 ADAPTER PROTEIN SPIN90 NCK INTERACTING PROTEIN WITH SH3 DOMAIN"/>
    <property type="match status" value="1"/>
</dbReference>
<dbReference type="GO" id="GO:0006897">
    <property type="term" value="P:endocytosis"/>
    <property type="evidence" value="ECO:0007669"/>
    <property type="project" value="TreeGrafter"/>
</dbReference>
<dbReference type="InterPro" id="IPR030125">
    <property type="entry name" value="SPIN90/Ldb17"/>
</dbReference>
<dbReference type="Proteomes" id="UP000504637">
    <property type="component" value="Unplaced"/>
</dbReference>
<gene>
    <name evidence="4" type="ORF">K489DRAFT_413570</name>
</gene>
<evidence type="ECO:0000313" key="3">
    <source>
        <dbReference type="Proteomes" id="UP000504637"/>
    </source>
</evidence>
<dbReference type="GO" id="GO:0051666">
    <property type="term" value="P:actin cortical patch localization"/>
    <property type="evidence" value="ECO:0007669"/>
    <property type="project" value="TreeGrafter"/>
</dbReference>
<dbReference type="GO" id="GO:0000147">
    <property type="term" value="P:actin cortical patch assembly"/>
    <property type="evidence" value="ECO:0007669"/>
    <property type="project" value="TreeGrafter"/>
</dbReference>
<evidence type="ECO:0000256" key="1">
    <source>
        <dbReference type="SAM" id="MobiDB-lite"/>
    </source>
</evidence>
<accession>A0A6J3LVV8</accession>